<reference evidence="2 3" key="1">
    <citation type="submission" date="2023-07" db="EMBL/GenBank/DDBJ databases">
        <authorList>
            <person name="Girao M."/>
            <person name="Carvalho M.F."/>
        </authorList>
    </citation>
    <scope>NUCLEOTIDE SEQUENCE [LARGE SCALE GENOMIC DNA]</scope>
    <source>
        <strain evidence="2 3">YIM65754</strain>
    </source>
</reference>
<keyword evidence="1" id="KW-1133">Transmembrane helix</keyword>
<keyword evidence="1" id="KW-0812">Transmembrane</keyword>
<evidence type="ECO:0000256" key="1">
    <source>
        <dbReference type="SAM" id="Phobius"/>
    </source>
</evidence>
<gene>
    <name evidence="2" type="ORF">Q7514_20985</name>
</gene>
<evidence type="ECO:0000313" key="3">
    <source>
        <dbReference type="Proteomes" id="UP001336020"/>
    </source>
</evidence>
<keyword evidence="3" id="KW-1185">Reference proteome</keyword>
<evidence type="ECO:0000313" key="2">
    <source>
        <dbReference type="EMBL" id="MEE2060002.1"/>
    </source>
</evidence>
<accession>A0ABU7LEL4</accession>
<proteinExistence type="predicted"/>
<comment type="caution">
    <text evidence="2">The sequence shown here is derived from an EMBL/GenBank/DDBJ whole genome shotgun (WGS) entry which is preliminary data.</text>
</comment>
<dbReference type="RefSeq" id="WP_330135183.1">
    <property type="nucleotide sequence ID" value="NZ_JAUTXY010000010.1"/>
</dbReference>
<keyword evidence="1" id="KW-0472">Membrane</keyword>
<dbReference type="EMBL" id="JAUTXY010000010">
    <property type="protein sequence ID" value="MEE2060002.1"/>
    <property type="molecule type" value="Genomic_DNA"/>
</dbReference>
<protein>
    <recommendedName>
        <fullName evidence="4">DUF4267 domain-containing protein</fullName>
    </recommendedName>
</protein>
<organism evidence="2 3">
    <name type="scientific">Rhodococcus artemisiae</name>
    <dbReference type="NCBI Taxonomy" id="714159"/>
    <lineage>
        <taxon>Bacteria</taxon>
        <taxon>Bacillati</taxon>
        <taxon>Actinomycetota</taxon>
        <taxon>Actinomycetes</taxon>
        <taxon>Mycobacteriales</taxon>
        <taxon>Nocardiaceae</taxon>
        <taxon>Rhodococcus</taxon>
    </lineage>
</organism>
<evidence type="ECO:0008006" key="4">
    <source>
        <dbReference type="Google" id="ProtNLM"/>
    </source>
</evidence>
<feature type="transmembrane region" description="Helical" evidence="1">
    <location>
        <begin position="153"/>
        <end position="175"/>
    </location>
</feature>
<dbReference type="Proteomes" id="UP001336020">
    <property type="component" value="Unassembled WGS sequence"/>
</dbReference>
<name>A0ABU7LEL4_9NOCA</name>
<sequence length="181" mass="19339">MADRHLDTFVVAVTVGFRQAHTRPKTTRCAVHLRWRQARSGKLTAVTTFEMWQQDNSVERVVSHTIGVGRILWGATTAIASRRVYNALGISYPSSDLGVWIKAFGVRDIVLGAAALHPDATVRRANLRAGIAMDLIDAVVVADAARRGLPRKAALVGIALAGGTAAFAAFGPGLINASRTQ</sequence>